<keyword evidence="3" id="KW-1185">Reference proteome</keyword>
<dbReference type="Pfam" id="PF21788">
    <property type="entry name" value="TNP-like_GBD"/>
    <property type="match status" value="1"/>
</dbReference>
<sequence>MQIFIVTILSTKKEWEVTIASQHLYIRLPYDTKIHWMNHKTINPITGTSWYFISDPTHVFKKLQNNLSKSHIGEGKGRNIREIIIDGKEVNWCHIQGVYDYSCQNSTAKITRLTKRHIWLTSWSKMRVDLAKQTLSKDVENAMEMIEELKDISKGTREFINYSYLYWQIFHSKKPLENLADSHLQILKEIYEWFIIRNSQKANKMNWISPQCQFDLLLSIQDFLDMVKDIFTLYSDATIEPRRILQDMLEGLFGTIRQLGGNSFTQTLKGYRDALNKFQITSLVTAKIKSVNYGTSNYTEMGFDYFSQYDYRKKSTKNNDNPTLLDYDMHLSMLEETFRGDYYGNKIQKQADPTLIPKAIIIFNRVEASKFSYIIGWVFFKLLKRDHLMNSHPKFSVMYNLLRSLCTENVEYMLKTKSQTTNIIPSSEFI</sequence>
<evidence type="ECO:0000313" key="2">
    <source>
        <dbReference type="EMBL" id="GBB98284.1"/>
    </source>
</evidence>
<accession>A0A2Z6RJM7</accession>
<gene>
    <name evidence="2" type="ORF">RclHR1_03190016</name>
</gene>
<reference evidence="2 3" key="1">
    <citation type="submission" date="2017-11" db="EMBL/GenBank/DDBJ databases">
        <title>The genome of Rhizophagus clarus HR1 reveals common genetic basis of auxotrophy among arbuscular mycorrhizal fungi.</title>
        <authorList>
            <person name="Kobayashi Y."/>
        </authorList>
    </citation>
    <scope>NUCLEOTIDE SEQUENCE [LARGE SCALE GENOMIC DNA]</scope>
    <source>
        <strain evidence="2 3">HR1</strain>
    </source>
</reference>
<protein>
    <recommendedName>
        <fullName evidence="1">Transposable element P transposase-like GTP-binding insertion domain-containing protein</fullName>
    </recommendedName>
</protein>
<evidence type="ECO:0000259" key="1">
    <source>
        <dbReference type="Pfam" id="PF21788"/>
    </source>
</evidence>
<dbReference type="InterPro" id="IPR048366">
    <property type="entry name" value="TNP-like_GBD"/>
</dbReference>
<dbReference type="EMBL" id="BEXD01002435">
    <property type="protein sequence ID" value="GBB98284.1"/>
    <property type="molecule type" value="Genomic_DNA"/>
</dbReference>
<dbReference type="AlphaFoldDB" id="A0A2Z6RJM7"/>
<comment type="caution">
    <text evidence="2">The sequence shown here is derived from an EMBL/GenBank/DDBJ whole genome shotgun (WGS) entry which is preliminary data.</text>
</comment>
<name>A0A2Z6RJM7_9GLOM</name>
<evidence type="ECO:0000313" key="3">
    <source>
        <dbReference type="Proteomes" id="UP000247702"/>
    </source>
</evidence>
<proteinExistence type="predicted"/>
<organism evidence="2 3">
    <name type="scientific">Rhizophagus clarus</name>
    <dbReference type="NCBI Taxonomy" id="94130"/>
    <lineage>
        <taxon>Eukaryota</taxon>
        <taxon>Fungi</taxon>
        <taxon>Fungi incertae sedis</taxon>
        <taxon>Mucoromycota</taxon>
        <taxon>Glomeromycotina</taxon>
        <taxon>Glomeromycetes</taxon>
        <taxon>Glomerales</taxon>
        <taxon>Glomeraceae</taxon>
        <taxon>Rhizophagus</taxon>
    </lineage>
</organism>
<dbReference type="Proteomes" id="UP000247702">
    <property type="component" value="Unassembled WGS sequence"/>
</dbReference>
<feature type="domain" description="Transposable element P transposase-like GTP-binding insertion" evidence="1">
    <location>
        <begin position="83"/>
        <end position="177"/>
    </location>
</feature>